<evidence type="ECO:0000256" key="12">
    <source>
        <dbReference type="SAM" id="Phobius"/>
    </source>
</evidence>
<evidence type="ECO:0000256" key="2">
    <source>
        <dbReference type="ARBA" id="ARBA00009592"/>
    </source>
</evidence>
<protein>
    <submittedName>
        <fullName evidence="15">Leucine-rich repeat</fullName>
    </submittedName>
</protein>
<evidence type="ECO:0000256" key="9">
    <source>
        <dbReference type="ARBA" id="ARBA00023136"/>
    </source>
</evidence>
<evidence type="ECO:0000313" key="16">
    <source>
        <dbReference type="Proteomes" id="UP000195402"/>
    </source>
</evidence>
<keyword evidence="3" id="KW-1003">Cell membrane</keyword>
<accession>A0A200PM19</accession>
<dbReference type="Pfam" id="PF08263">
    <property type="entry name" value="LRRNT_2"/>
    <property type="match status" value="1"/>
</dbReference>
<dbReference type="SUPFAM" id="SSF52058">
    <property type="entry name" value="L domain-like"/>
    <property type="match status" value="4"/>
</dbReference>
<evidence type="ECO:0000256" key="8">
    <source>
        <dbReference type="ARBA" id="ARBA00022989"/>
    </source>
</evidence>
<dbReference type="PANTHER" id="PTHR48063:SF84">
    <property type="entry name" value="LRR RECEPTOR-LIKE SERINE_THREONINE-PROTEIN KINASE FLS2"/>
    <property type="match status" value="1"/>
</dbReference>
<dbReference type="SUPFAM" id="SSF52047">
    <property type="entry name" value="RNI-like"/>
    <property type="match status" value="1"/>
</dbReference>
<keyword evidence="4" id="KW-0433">Leucine-rich repeat</keyword>
<feature type="domain" description="Leucine-rich repeat-containing N-terminal plant-type" evidence="14">
    <location>
        <begin position="31"/>
        <end position="72"/>
    </location>
</feature>
<proteinExistence type="inferred from homology"/>
<sequence>MYVVAMNINIHHLLLLLFFFSQFPVLSRCCHDHERNALLTFKSFLEDPSHRLSSWQEGSQRNCCNWHGIQCSQDSFHVISVDLRNRNHEINLREYLQGFKPYTPSSTALNGTISPSLSNLTHLEYLDLSFNHFQYSQIPHQFSNLKKLTHLDLSYSRLSGSITTQFANLSSLRYLDISCIFYTPGVFCFGDLKTSTTNWVRGLVNLKVLRLIGVNLSVASSTNMQNWAEPISFLADLRELDLSFCYIFGSIPINEFFNLSRLSSLKMNFNNYLIYSSIPIQLVNLTSLSVLDLFYCYLQGSVPYLPQLKELLVSVNLYLSVDLTWMLEHQWPKLHTLSISSTHVIGSSIPSSVSNTSTSLVNLFASDCSIQGSFPPSILKLSQLQFLDLHYNDFTGHLPASISNLKNIQSLDLSGNKLQGSIPDSICEISSLQQLALRSNNLSGTIPSCITKLRNLYEFDVVENSIGGNISLISLINESNITRLILNSNRITVETDQQLFLSKFQLNYLELQSCNLKGYIPVFICDLTHLYRLDLSHNNLTGPIPSCLFKLPTIVRIDLSQNNFTGGITIETGERLSTASYVSLSGNKLSGSIPSSIYLLVILFQHVQRNHQHEPPRSYVGLRVASLCSPMTLAQQVGFTVSMAPRRNLRESLQGFQPSTPSSTALNGTISPSLFNLTHLEYLDLSFNDFQLHYDTIRQPIFSTVPRYLLELDLSFCNISGSIPINEFLNLSHLSSLKMESNDYLEYSTIPIQLANLTSLSVLDLSNCNLKGSIPYLPQLKELQVSENQILTVDLTWMFEHQWPKLQTLSISSTHVIGSSIPSSVSNTSTSLVNLFASECSIQGWILPSILKLSQLQFLDLSYNDLTGHFPSSISNLKNLQSLELFGNKLQGSIPDSICEISSLQLLVLGSNNLSGTIPSCITKLRNLYIFDVGQNSIGGNISLISLINKLNLTRLNLNSNRITVETDQQLFPSKFQLNKLYLQSCNLKGYIPVFICDLTHLYRLDLSHNNLTGPIPSCLFKLPTLGYIDLSGNNLQGIIPHSTLQYNQRLMSLNLSSNNLHGPLPLPPPNAKIFDLSQNNFTGGITIETGERLSTASYVSLSGNKLSGSIPSSICSSNLRSLDLSNNQLTGTIPSSLGYCNGLISLQLSKNNLTGNVPNELERANYIIYLQLNDNALNGSFPNCIKQLQYLEVLNLGNNNFGGSIPTFVGSLGHLQILSLRSNTFNGSIPEELSYLQELQILDFSRNNFSGPIPRNIGNLERLKSRSHDTFVLGSWVFNFDLDVQLQMVIKGIMTHFERLYNYNSGIDLSYNILEGNIPEGMGLLKGLIMLSLSHNRFSGKIPASVGYMAGLESLDLSFNRLSGEIPQSLTSMDFLTYLNLSYNSLSGRIPRGSHFETLSVDGSAYFGNPLLCGVPTKKRCKGDPCSSTEDPTSIPKDDEDDQEDAREKWLFYGIVALGFIVGFWGLFFVLLLRKEKWWFGYWRVVDTIAARIVGCIRKK</sequence>
<evidence type="ECO:0000256" key="7">
    <source>
        <dbReference type="ARBA" id="ARBA00022737"/>
    </source>
</evidence>
<keyword evidence="10" id="KW-0325">Glycoprotein</keyword>
<dbReference type="FunFam" id="3.80.10.10:FF:000111">
    <property type="entry name" value="LRR receptor-like serine/threonine-protein kinase ERECTA"/>
    <property type="match status" value="1"/>
</dbReference>
<dbReference type="FunCoup" id="A0A200PM19">
    <property type="interactions" value="517"/>
</dbReference>
<keyword evidence="8 12" id="KW-1133">Transmembrane helix</keyword>
<evidence type="ECO:0000256" key="4">
    <source>
        <dbReference type="ARBA" id="ARBA00022614"/>
    </source>
</evidence>
<keyword evidence="7" id="KW-0677">Repeat</keyword>
<dbReference type="Pfam" id="PF13516">
    <property type="entry name" value="LRR_6"/>
    <property type="match status" value="2"/>
</dbReference>
<keyword evidence="6 13" id="KW-0732">Signal</keyword>
<keyword evidence="16" id="KW-1185">Reference proteome</keyword>
<comment type="subcellular location">
    <subcellularLocation>
        <location evidence="1">Cell membrane</location>
        <topology evidence="1">Single-pass type I membrane protein</topology>
    </subcellularLocation>
</comment>
<dbReference type="InterPro" id="IPR046956">
    <property type="entry name" value="RLP23-like"/>
</dbReference>
<dbReference type="InterPro" id="IPR003591">
    <property type="entry name" value="Leu-rich_rpt_typical-subtyp"/>
</dbReference>
<dbReference type="Pfam" id="PF00560">
    <property type="entry name" value="LRR_1"/>
    <property type="match status" value="13"/>
</dbReference>
<dbReference type="STRING" id="56857.A0A200PM19"/>
<evidence type="ECO:0000256" key="1">
    <source>
        <dbReference type="ARBA" id="ARBA00004251"/>
    </source>
</evidence>
<dbReference type="OMA" id="VFICDLT"/>
<keyword evidence="9 12" id="KW-0472">Membrane</keyword>
<reference evidence="15 16" key="1">
    <citation type="journal article" date="2017" name="Mol. Plant">
        <title>The Genome of Medicinal Plant Macleaya cordata Provides New Insights into Benzylisoquinoline Alkaloids Metabolism.</title>
        <authorList>
            <person name="Liu X."/>
            <person name="Liu Y."/>
            <person name="Huang P."/>
            <person name="Ma Y."/>
            <person name="Qing Z."/>
            <person name="Tang Q."/>
            <person name="Cao H."/>
            <person name="Cheng P."/>
            <person name="Zheng Y."/>
            <person name="Yuan Z."/>
            <person name="Zhou Y."/>
            <person name="Liu J."/>
            <person name="Tang Z."/>
            <person name="Zhuo Y."/>
            <person name="Zhang Y."/>
            <person name="Yu L."/>
            <person name="Huang J."/>
            <person name="Yang P."/>
            <person name="Peng Q."/>
            <person name="Zhang J."/>
            <person name="Jiang W."/>
            <person name="Zhang Z."/>
            <person name="Lin K."/>
            <person name="Ro D.K."/>
            <person name="Chen X."/>
            <person name="Xiong X."/>
            <person name="Shang Y."/>
            <person name="Huang S."/>
            <person name="Zeng J."/>
        </authorList>
    </citation>
    <scope>NUCLEOTIDE SEQUENCE [LARGE SCALE GENOMIC DNA]</scope>
    <source>
        <strain evidence="16">cv. BLH2017</strain>
        <tissue evidence="15">Root</tissue>
    </source>
</reference>
<dbReference type="Pfam" id="PF13855">
    <property type="entry name" value="LRR_8"/>
    <property type="match status" value="3"/>
</dbReference>
<comment type="caution">
    <text evidence="15">The sequence shown here is derived from an EMBL/GenBank/DDBJ whole genome shotgun (WGS) entry which is preliminary data.</text>
</comment>
<dbReference type="SMART" id="SM00369">
    <property type="entry name" value="LRR_TYP"/>
    <property type="match status" value="15"/>
</dbReference>
<feature type="transmembrane region" description="Helical" evidence="12">
    <location>
        <begin position="1451"/>
        <end position="1474"/>
    </location>
</feature>
<dbReference type="InParanoid" id="A0A200PM19"/>
<dbReference type="GO" id="GO:0005886">
    <property type="term" value="C:plasma membrane"/>
    <property type="evidence" value="ECO:0007669"/>
    <property type="project" value="UniProtKB-SubCell"/>
</dbReference>
<evidence type="ECO:0000256" key="10">
    <source>
        <dbReference type="ARBA" id="ARBA00023180"/>
    </source>
</evidence>
<name>A0A200PM19_MACCD</name>
<evidence type="ECO:0000256" key="13">
    <source>
        <dbReference type="SAM" id="SignalP"/>
    </source>
</evidence>
<dbReference type="Proteomes" id="UP000195402">
    <property type="component" value="Unassembled WGS sequence"/>
</dbReference>
<evidence type="ECO:0000256" key="6">
    <source>
        <dbReference type="ARBA" id="ARBA00022729"/>
    </source>
</evidence>
<dbReference type="Gene3D" id="3.80.10.10">
    <property type="entry name" value="Ribonuclease Inhibitor"/>
    <property type="match status" value="8"/>
</dbReference>
<evidence type="ECO:0000259" key="14">
    <source>
        <dbReference type="Pfam" id="PF08263"/>
    </source>
</evidence>
<dbReference type="InterPro" id="IPR032675">
    <property type="entry name" value="LRR_dom_sf"/>
</dbReference>
<feature type="region of interest" description="Disordered" evidence="11">
    <location>
        <begin position="1423"/>
        <end position="1442"/>
    </location>
</feature>
<dbReference type="SMART" id="SM00365">
    <property type="entry name" value="LRR_SD22"/>
    <property type="match status" value="7"/>
</dbReference>
<evidence type="ECO:0000256" key="5">
    <source>
        <dbReference type="ARBA" id="ARBA00022692"/>
    </source>
</evidence>
<gene>
    <name evidence="15" type="ORF">BVC80_8967g45</name>
</gene>
<feature type="chain" id="PRO_5013165743" evidence="13">
    <location>
        <begin position="30"/>
        <end position="1501"/>
    </location>
</feature>
<evidence type="ECO:0000256" key="11">
    <source>
        <dbReference type="SAM" id="MobiDB-lite"/>
    </source>
</evidence>
<dbReference type="FunFam" id="3.80.10.10:FF:000095">
    <property type="entry name" value="LRR receptor-like serine/threonine-protein kinase GSO1"/>
    <property type="match status" value="3"/>
</dbReference>
<dbReference type="InterPro" id="IPR013210">
    <property type="entry name" value="LRR_N_plant-typ"/>
</dbReference>
<dbReference type="PRINTS" id="PR00019">
    <property type="entry name" value="LEURICHRPT"/>
</dbReference>
<dbReference type="PANTHER" id="PTHR48063">
    <property type="entry name" value="LRR RECEPTOR-LIKE KINASE"/>
    <property type="match status" value="1"/>
</dbReference>
<evidence type="ECO:0000256" key="3">
    <source>
        <dbReference type="ARBA" id="ARBA00022475"/>
    </source>
</evidence>
<comment type="similarity">
    <text evidence="2">Belongs to the RLP family.</text>
</comment>
<evidence type="ECO:0000313" key="15">
    <source>
        <dbReference type="EMBL" id="OUZ99237.1"/>
    </source>
</evidence>
<feature type="signal peptide" evidence="13">
    <location>
        <begin position="1"/>
        <end position="29"/>
    </location>
</feature>
<dbReference type="OrthoDB" id="676979at2759"/>
<organism evidence="15 16">
    <name type="scientific">Macleaya cordata</name>
    <name type="common">Five-seeded plume-poppy</name>
    <name type="synonym">Bocconia cordata</name>
    <dbReference type="NCBI Taxonomy" id="56857"/>
    <lineage>
        <taxon>Eukaryota</taxon>
        <taxon>Viridiplantae</taxon>
        <taxon>Streptophyta</taxon>
        <taxon>Embryophyta</taxon>
        <taxon>Tracheophyta</taxon>
        <taxon>Spermatophyta</taxon>
        <taxon>Magnoliopsida</taxon>
        <taxon>Ranunculales</taxon>
        <taxon>Papaveraceae</taxon>
        <taxon>Papaveroideae</taxon>
        <taxon>Macleaya</taxon>
    </lineage>
</organism>
<dbReference type="InterPro" id="IPR001611">
    <property type="entry name" value="Leu-rich_rpt"/>
</dbReference>
<dbReference type="EMBL" id="MVGT01004527">
    <property type="protein sequence ID" value="OUZ99237.1"/>
    <property type="molecule type" value="Genomic_DNA"/>
</dbReference>
<dbReference type="PROSITE" id="PS51450">
    <property type="entry name" value="LRR"/>
    <property type="match status" value="2"/>
</dbReference>
<keyword evidence="5 12" id="KW-0812">Transmembrane</keyword>